<keyword evidence="2" id="KW-0808">Transferase</keyword>
<keyword evidence="2" id="KW-0012">Acyltransferase</keyword>
<keyword evidence="3" id="KW-1185">Reference proteome</keyword>
<dbReference type="RefSeq" id="WP_125648061.1">
    <property type="nucleotide sequence ID" value="NZ_JBHTOH010000025.1"/>
</dbReference>
<accession>A0ABW4BKW3</accession>
<evidence type="ECO:0000259" key="1">
    <source>
        <dbReference type="Pfam" id="PF01553"/>
    </source>
</evidence>
<dbReference type="EMBL" id="JBHTOH010000025">
    <property type="protein sequence ID" value="MFD1410850.1"/>
    <property type="molecule type" value="Genomic_DNA"/>
</dbReference>
<feature type="domain" description="Phospholipid/glycerol acyltransferase" evidence="1">
    <location>
        <begin position="65"/>
        <end position="164"/>
    </location>
</feature>
<proteinExistence type="predicted"/>
<organism evidence="2 3">
    <name type="scientific">Lapidilactobacillus gannanensis</name>
    <dbReference type="NCBI Taxonomy" id="2486002"/>
    <lineage>
        <taxon>Bacteria</taxon>
        <taxon>Bacillati</taxon>
        <taxon>Bacillota</taxon>
        <taxon>Bacilli</taxon>
        <taxon>Lactobacillales</taxon>
        <taxon>Lactobacillaceae</taxon>
        <taxon>Lapidilactobacillus</taxon>
    </lineage>
</organism>
<evidence type="ECO:0000313" key="3">
    <source>
        <dbReference type="Proteomes" id="UP001597191"/>
    </source>
</evidence>
<reference evidence="3" key="1">
    <citation type="journal article" date="2019" name="Int. J. Syst. Evol. Microbiol.">
        <title>The Global Catalogue of Microorganisms (GCM) 10K type strain sequencing project: providing services to taxonomists for standard genome sequencing and annotation.</title>
        <authorList>
            <consortium name="The Broad Institute Genomics Platform"/>
            <consortium name="The Broad Institute Genome Sequencing Center for Infectious Disease"/>
            <person name="Wu L."/>
            <person name="Ma J."/>
        </authorList>
    </citation>
    <scope>NUCLEOTIDE SEQUENCE [LARGE SCALE GENOMIC DNA]</scope>
    <source>
        <strain evidence="3">CCM 8937</strain>
    </source>
</reference>
<sequence length="261" mass="30591">MTAKKTVYYYQTFQDDFVTSPHQAVQLPADFDYQRVRWGPKLRSWLLRPWLRLFSYGYQHLVLHLHVENRQVLRQAQQQGIYLYSNHTQTMGDAFLAFMVLGRRRPWIIASPANWGLPGLRRILAAGGAVPLPQGRQQFINFQKGLAVAIQQGKAVLIYPEAHVWPYYTKIRPLPIAAFHYPTTTPAPVFAMTVTYQQRHWRQKPKRTVYLDGPFSADQTLTRVEQQRQLRDQVAQAMVKRSQTNNYHYYHYQPASTEKED</sequence>
<protein>
    <submittedName>
        <fullName evidence="2">Lysophospholipid acyltransferase family protein</fullName>
    </submittedName>
</protein>
<name>A0ABW4BKW3_9LACO</name>
<evidence type="ECO:0000313" key="2">
    <source>
        <dbReference type="EMBL" id="MFD1410850.1"/>
    </source>
</evidence>
<comment type="caution">
    <text evidence="2">The sequence shown here is derived from an EMBL/GenBank/DDBJ whole genome shotgun (WGS) entry which is preliminary data.</text>
</comment>
<dbReference type="InterPro" id="IPR002123">
    <property type="entry name" value="Plipid/glycerol_acylTrfase"/>
</dbReference>
<dbReference type="Pfam" id="PF01553">
    <property type="entry name" value="Acyltransferase"/>
    <property type="match status" value="1"/>
</dbReference>
<dbReference type="GO" id="GO:0016746">
    <property type="term" value="F:acyltransferase activity"/>
    <property type="evidence" value="ECO:0007669"/>
    <property type="project" value="UniProtKB-KW"/>
</dbReference>
<gene>
    <name evidence="2" type="ORF">ACFQ4R_04365</name>
</gene>
<dbReference type="Proteomes" id="UP001597191">
    <property type="component" value="Unassembled WGS sequence"/>
</dbReference>